<feature type="domain" description="HTH cro/C1-type" evidence="1">
    <location>
        <begin position="32"/>
        <end position="60"/>
    </location>
</feature>
<dbReference type="AlphaFoldDB" id="A0A1I0JK32"/>
<dbReference type="InterPro" id="IPR001387">
    <property type="entry name" value="Cro/C1-type_HTH"/>
</dbReference>
<sequence length="83" mass="9529">MLYEKFSALLAKTGKTAYRVSKDTGIAENIFSYWKAGRSKPKFEKLLILAKYFDVPVEYFSDNEATKKSTMKEEDDDAENKTS</sequence>
<dbReference type="EMBL" id="FOIO01000060">
    <property type="protein sequence ID" value="SEU10704.1"/>
    <property type="molecule type" value="Genomic_DNA"/>
</dbReference>
<proteinExistence type="predicted"/>
<name>A0A1I0JK32_9FIRM</name>
<dbReference type="SUPFAM" id="SSF47413">
    <property type="entry name" value="lambda repressor-like DNA-binding domains"/>
    <property type="match status" value="1"/>
</dbReference>
<comment type="caution">
    <text evidence="2">The sequence shown here is derived from an EMBL/GenBank/DDBJ whole genome shotgun (WGS) entry which is preliminary data.</text>
</comment>
<dbReference type="SMART" id="SM00530">
    <property type="entry name" value="HTH_XRE"/>
    <property type="match status" value="1"/>
</dbReference>
<evidence type="ECO:0000259" key="1">
    <source>
        <dbReference type="PROSITE" id="PS50943"/>
    </source>
</evidence>
<dbReference type="PROSITE" id="PS50943">
    <property type="entry name" value="HTH_CROC1"/>
    <property type="match status" value="1"/>
</dbReference>
<reference evidence="2 3" key="1">
    <citation type="submission" date="2016-10" db="EMBL/GenBank/DDBJ databases">
        <authorList>
            <person name="Varghese N."/>
            <person name="Submissions S."/>
        </authorList>
    </citation>
    <scope>NUCLEOTIDE SEQUENCE [LARGE SCALE GENOMIC DNA]</scope>
    <source>
        <strain evidence="2 3">NLAE-zl-C196</strain>
    </source>
</reference>
<dbReference type="RefSeq" id="WP_242881021.1">
    <property type="nucleotide sequence ID" value="NZ_CATYWZ010000080.1"/>
</dbReference>
<accession>A0A1I0JK32</accession>
<organism evidence="2 3">
    <name type="scientific">Enterocloster clostridioformis</name>
    <dbReference type="NCBI Taxonomy" id="1531"/>
    <lineage>
        <taxon>Bacteria</taxon>
        <taxon>Bacillati</taxon>
        <taxon>Bacillota</taxon>
        <taxon>Clostridia</taxon>
        <taxon>Lachnospirales</taxon>
        <taxon>Lachnospiraceae</taxon>
        <taxon>Enterocloster</taxon>
    </lineage>
</organism>
<gene>
    <name evidence="2" type="ORF">SAMN05216521_10603</name>
</gene>
<evidence type="ECO:0000313" key="2">
    <source>
        <dbReference type="EMBL" id="SEU10704.1"/>
    </source>
</evidence>
<dbReference type="Pfam" id="PF13443">
    <property type="entry name" value="HTH_26"/>
    <property type="match status" value="1"/>
</dbReference>
<evidence type="ECO:0000313" key="3">
    <source>
        <dbReference type="Proteomes" id="UP000182121"/>
    </source>
</evidence>
<dbReference type="InterPro" id="IPR010982">
    <property type="entry name" value="Lambda_DNA-bd_dom_sf"/>
</dbReference>
<dbReference type="GO" id="GO:0003677">
    <property type="term" value="F:DNA binding"/>
    <property type="evidence" value="ECO:0007669"/>
    <property type="project" value="InterPro"/>
</dbReference>
<protein>
    <submittedName>
        <fullName evidence="2">Repressor LexA</fullName>
    </submittedName>
</protein>
<dbReference type="CDD" id="cd00093">
    <property type="entry name" value="HTH_XRE"/>
    <property type="match status" value="1"/>
</dbReference>
<dbReference type="Proteomes" id="UP000182121">
    <property type="component" value="Unassembled WGS sequence"/>
</dbReference>
<dbReference type="Gene3D" id="1.10.260.40">
    <property type="entry name" value="lambda repressor-like DNA-binding domains"/>
    <property type="match status" value="1"/>
</dbReference>